<dbReference type="KEGG" id="tpf:TPHA_0D01860"/>
<evidence type="ECO:0000313" key="11">
    <source>
        <dbReference type="Proteomes" id="UP000005666"/>
    </source>
</evidence>
<evidence type="ECO:0000256" key="3">
    <source>
        <dbReference type="ARBA" id="ARBA00022980"/>
    </source>
</evidence>
<organism evidence="10 11">
    <name type="scientific">Tetrapisispora phaffii (strain ATCC 24235 / CBS 4417 / NBRC 1672 / NRRL Y-8282 / UCD 70-5)</name>
    <name type="common">Yeast</name>
    <name type="synonym">Fabospora phaffii</name>
    <dbReference type="NCBI Taxonomy" id="1071381"/>
    <lineage>
        <taxon>Eukaryota</taxon>
        <taxon>Fungi</taxon>
        <taxon>Dikarya</taxon>
        <taxon>Ascomycota</taxon>
        <taxon>Saccharomycotina</taxon>
        <taxon>Saccharomycetes</taxon>
        <taxon>Saccharomycetales</taxon>
        <taxon>Saccharomycetaceae</taxon>
        <taxon>Tetrapisispora</taxon>
    </lineage>
</organism>
<evidence type="ECO:0000256" key="2">
    <source>
        <dbReference type="ARBA" id="ARBA00010741"/>
    </source>
</evidence>
<dbReference type="GeneID" id="11531061"/>
<dbReference type="InterPro" id="IPR024629">
    <property type="entry name" value="Ribosomal_mL67"/>
</dbReference>
<comment type="subcellular location">
    <subcellularLocation>
        <location evidence="1">Mitochondrion</location>
    </subcellularLocation>
</comment>
<name>G8BSK4_TETPH</name>
<dbReference type="Proteomes" id="UP000005666">
    <property type="component" value="Chromosome 4"/>
</dbReference>
<dbReference type="RefSeq" id="XP_003685259.1">
    <property type="nucleotide sequence ID" value="XM_003685211.1"/>
</dbReference>
<keyword evidence="3" id="KW-0689">Ribosomal protein</keyword>
<keyword evidence="11" id="KW-1185">Reference proteome</keyword>
<dbReference type="Pfam" id="PF12829">
    <property type="entry name" value="Mhr1"/>
    <property type="match status" value="1"/>
</dbReference>
<reference evidence="10 11" key="1">
    <citation type="journal article" date="2011" name="Proc. Natl. Acad. Sci. U.S.A.">
        <title>Evolutionary erosion of yeast sex chromosomes by mating-type switching accidents.</title>
        <authorList>
            <person name="Gordon J.L."/>
            <person name="Armisen D."/>
            <person name="Proux-Wera E."/>
            <person name="Oheigeartaigh S.S."/>
            <person name="Byrne K.P."/>
            <person name="Wolfe K.H."/>
        </authorList>
    </citation>
    <scope>NUCLEOTIDE SEQUENCE [LARGE SCALE GENOMIC DNA]</scope>
    <source>
        <strain evidence="11">ATCC 24235 / CBS 4417 / NBRC 1672 / NRRL Y-8282 / UCD 70-5</strain>
    </source>
</reference>
<dbReference type="GO" id="GO:0005762">
    <property type="term" value="C:mitochondrial large ribosomal subunit"/>
    <property type="evidence" value="ECO:0007669"/>
    <property type="project" value="EnsemblFungi"/>
</dbReference>
<dbReference type="GO" id="GO:0090297">
    <property type="term" value="P:positive regulation of mitochondrial DNA replication"/>
    <property type="evidence" value="ECO:0007669"/>
    <property type="project" value="EnsemblFungi"/>
</dbReference>
<dbReference type="OMA" id="YRPTYTQ"/>
<dbReference type="GO" id="GO:0003697">
    <property type="term" value="F:single-stranded DNA binding"/>
    <property type="evidence" value="ECO:0007669"/>
    <property type="project" value="EnsemblFungi"/>
</dbReference>
<keyword evidence="7" id="KW-0687">Ribonucleoprotein</keyword>
<evidence type="ECO:0000256" key="7">
    <source>
        <dbReference type="ARBA" id="ARBA00023274"/>
    </source>
</evidence>
<gene>
    <name evidence="10" type="primary">TPHA0D01860</name>
    <name evidence="10" type="ordered locus">TPHA_0D01860</name>
</gene>
<keyword evidence="6" id="KW-0804">Transcription</keyword>
<dbReference type="AlphaFoldDB" id="G8BSK4"/>
<evidence type="ECO:0000256" key="6">
    <source>
        <dbReference type="ARBA" id="ARBA00023163"/>
    </source>
</evidence>
<sequence length="224" mass="25893">MSGTSVKKVVGAARFRPTKWLKAAGYSPQVFVFRNLQSGQVLYSQLPNFTDKQIDNQFQRPNWENKKPSTRRDLWKCMCVIDMPNHEGSVQLYQNLVRLRYLRDVTLKGDAKAMRKKNGDGNTWFSGLYRPTYTQEAVADIIESLRKIKHNDAEQKLIDSDSNAITIHWEDIWRMGDKTKHWDPLLLNINHTEIERTGNTSREESVILKQLGELAKQATDKSKA</sequence>
<dbReference type="GO" id="GO:0000150">
    <property type="term" value="F:DNA strand exchange activity"/>
    <property type="evidence" value="ECO:0007669"/>
    <property type="project" value="EnsemblFungi"/>
</dbReference>
<accession>G8BSK4</accession>
<dbReference type="PANTHER" id="PTHR28184:SF1">
    <property type="entry name" value="LARGE RIBOSOMAL SUBUNIT PROTEIN ML67"/>
    <property type="match status" value="1"/>
</dbReference>
<dbReference type="EMBL" id="HE612859">
    <property type="protein sequence ID" value="CCE62825.1"/>
    <property type="molecule type" value="Genomic_DNA"/>
</dbReference>
<evidence type="ECO:0000256" key="1">
    <source>
        <dbReference type="ARBA" id="ARBA00004173"/>
    </source>
</evidence>
<keyword evidence="5" id="KW-0496">Mitochondrion</keyword>
<keyword evidence="4" id="KW-0805">Transcription regulation</keyword>
<dbReference type="GO" id="GO:0003735">
    <property type="term" value="F:structural constituent of ribosome"/>
    <property type="evidence" value="ECO:0007669"/>
    <property type="project" value="EnsemblFungi"/>
</dbReference>
<evidence type="ECO:0000313" key="10">
    <source>
        <dbReference type="EMBL" id="CCE62825.1"/>
    </source>
</evidence>
<dbReference type="GO" id="GO:0006355">
    <property type="term" value="P:regulation of DNA-templated transcription"/>
    <property type="evidence" value="ECO:0007669"/>
    <property type="project" value="EnsemblFungi"/>
</dbReference>
<dbReference type="GO" id="GO:0034599">
    <property type="term" value="P:cellular response to oxidative stress"/>
    <property type="evidence" value="ECO:0007669"/>
    <property type="project" value="EnsemblFungi"/>
</dbReference>
<protein>
    <recommendedName>
        <fullName evidence="8">Large ribosomal subunit protein mL67</fullName>
    </recommendedName>
    <alternativeName>
        <fullName evidence="9">Mitochondrial homologous recombination protein 1</fullName>
    </alternativeName>
</protein>
<dbReference type="eggNOG" id="ENOG502QSKX">
    <property type="taxonomic scope" value="Eukaryota"/>
</dbReference>
<dbReference type="PANTHER" id="PTHR28184">
    <property type="entry name" value="MITOCHONDRIAL HOMOLOGOUS RECOMBINATION PROTEIN 1"/>
    <property type="match status" value="1"/>
</dbReference>
<evidence type="ECO:0000256" key="5">
    <source>
        <dbReference type="ARBA" id="ARBA00023128"/>
    </source>
</evidence>
<comment type="similarity">
    <text evidence="2">Belongs to the mitochondrion-specific ribosomal protein mL67 family.</text>
</comment>
<evidence type="ECO:0000256" key="8">
    <source>
        <dbReference type="ARBA" id="ARBA00035185"/>
    </source>
</evidence>
<dbReference type="GO" id="GO:0005634">
    <property type="term" value="C:nucleus"/>
    <property type="evidence" value="ECO:0007669"/>
    <property type="project" value="EnsemblFungi"/>
</dbReference>
<proteinExistence type="inferred from homology"/>
<evidence type="ECO:0000256" key="4">
    <source>
        <dbReference type="ARBA" id="ARBA00023015"/>
    </source>
</evidence>
<dbReference type="OrthoDB" id="5333655at2759"/>
<evidence type="ECO:0000256" key="9">
    <source>
        <dbReference type="ARBA" id="ARBA00035511"/>
    </source>
</evidence>
<dbReference type="STRING" id="1071381.G8BSK4"/>
<dbReference type="HOGENOM" id="CLU_092898_0_0_1"/>